<name>A0A2G8LRR8_STIJA</name>
<dbReference type="EMBL" id="MRZV01000002">
    <property type="protein sequence ID" value="PIK62953.1"/>
    <property type="molecule type" value="Genomic_DNA"/>
</dbReference>
<evidence type="ECO:0000313" key="2">
    <source>
        <dbReference type="Proteomes" id="UP000230750"/>
    </source>
</evidence>
<dbReference type="AlphaFoldDB" id="A0A2G8LRR8"/>
<reference evidence="1 2" key="1">
    <citation type="journal article" date="2017" name="PLoS Biol.">
        <title>The sea cucumber genome provides insights into morphological evolution and visceral regeneration.</title>
        <authorList>
            <person name="Zhang X."/>
            <person name="Sun L."/>
            <person name="Yuan J."/>
            <person name="Sun Y."/>
            <person name="Gao Y."/>
            <person name="Zhang L."/>
            <person name="Li S."/>
            <person name="Dai H."/>
            <person name="Hamel J.F."/>
            <person name="Liu C."/>
            <person name="Yu Y."/>
            <person name="Liu S."/>
            <person name="Lin W."/>
            <person name="Guo K."/>
            <person name="Jin S."/>
            <person name="Xu P."/>
            <person name="Storey K.B."/>
            <person name="Huan P."/>
            <person name="Zhang T."/>
            <person name="Zhou Y."/>
            <person name="Zhang J."/>
            <person name="Lin C."/>
            <person name="Li X."/>
            <person name="Xing L."/>
            <person name="Huo D."/>
            <person name="Sun M."/>
            <person name="Wang L."/>
            <person name="Mercier A."/>
            <person name="Li F."/>
            <person name="Yang H."/>
            <person name="Xiang J."/>
        </authorList>
    </citation>
    <scope>NUCLEOTIDE SEQUENCE [LARGE SCALE GENOMIC DNA]</scope>
    <source>
        <strain evidence="1">Shaxun</strain>
        <tissue evidence="1">Muscle</tissue>
    </source>
</reference>
<comment type="caution">
    <text evidence="1">The sequence shown here is derived from an EMBL/GenBank/DDBJ whole genome shotgun (WGS) entry which is preliminary data.</text>
</comment>
<proteinExistence type="predicted"/>
<accession>A0A2G8LRR8</accession>
<gene>
    <name evidence="1" type="ORF">BSL78_00080</name>
</gene>
<evidence type="ECO:0000313" key="1">
    <source>
        <dbReference type="EMBL" id="PIK62953.1"/>
    </source>
</evidence>
<keyword evidence="2" id="KW-1185">Reference proteome</keyword>
<dbReference type="OrthoDB" id="10659456at2759"/>
<protein>
    <submittedName>
        <fullName evidence="1">Uncharacterized protein</fullName>
    </submittedName>
</protein>
<sequence length="154" mass="16610">MLMSAWEEKLKKATRAIINLVKKSERKMTFLTFIKLLHYPEQGVSHLNPAGVVTNPGNANLKVRFAKGGLLAGRAAVNVVDVGEDVFQIGNIVYRVARGVSVAGVLLGSLGIVADVAFLTNALSNINSNKKETFSQAISDVADVMELMNTILKK</sequence>
<organism evidence="1 2">
    <name type="scientific">Stichopus japonicus</name>
    <name type="common">Sea cucumber</name>
    <dbReference type="NCBI Taxonomy" id="307972"/>
    <lineage>
        <taxon>Eukaryota</taxon>
        <taxon>Metazoa</taxon>
        <taxon>Echinodermata</taxon>
        <taxon>Eleutherozoa</taxon>
        <taxon>Echinozoa</taxon>
        <taxon>Holothuroidea</taxon>
        <taxon>Aspidochirotacea</taxon>
        <taxon>Aspidochirotida</taxon>
        <taxon>Stichopodidae</taxon>
        <taxon>Apostichopus</taxon>
    </lineage>
</organism>
<dbReference type="Proteomes" id="UP000230750">
    <property type="component" value="Unassembled WGS sequence"/>
</dbReference>